<organism evidence="1 2">
    <name type="scientific">Subsaximicrobium wynnwilliamsii</name>
    <dbReference type="NCBI Taxonomy" id="291179"/>
    <lineage>
        <taxon>Bacteria</taxon>
        <taxon>Pseudomonadati</taxon>
        <taxon>Bacteroidota</taxon>
        <taxon>Flavobacteriia</taxon>
        <taxon>Flavobacteriales</taxon>
        <taxon>Flavobacteriaceae</taxon>
        <taxon>Subsaximicrobium</taxon>
    </lineage>
</organism>
<evidence type="ECO:0000313" key="2">
    <source>
        <dbReference type="Proteomes" id="UP000321578"/>
    </source>
</evidence>
<reference evidence="1 2" key="1">
    <citation type="submission" date="2019-08" db="EMBL/GenBank/DDBJ databases">
        <title>Genomes of Subsaximicrobium wynnwilliamsii strains.</title>
        <authorList>
            <person name="Bowman J.P."/>
        </authorList>
    </citation>
    <scope>NUCLEOTIDE SEQUENCE [LARGE SCALE GENOMIC DNA]</scope>
    <source>
        <strain evidence="1 2">2-80-2</strain>
    </source>
</reference>
<sequence length="63" mass="7456">MKLIGIKRFTKTEGRFTKKMGAFTTNVTYIKKHFLSIPFATLHKYRETYYGKVKDCEECKLSK</sequence>
<dbReference type="EMBL" id="VORO01000002">
    <property type="protein sequence ID" value="TXD90865.1"/>
    <property type="molecule type" value="Genomic_DNA"/>
</dbReference>
<accession>A0A5C6ZLV3</accession>
<name>A0A5C6ZLV3_9FLAO</name>
<proteinExistence type="predicted"/>
<gene>
    <name evidence="1" type="ORF">ESY86_02585</name>
</gene>
<protein>
    <submittedName>
        <fullName evidence="1">Uncharacterized protein</fullName>
    </submittedName>
</protein>
<keyword evidence="2" id="KW-1185">Reference proteome</keyword>
<comment type="caution">
    <text evidence="1">The sequence shown here is derived from an EMBL/GenBank/DDBJ whole genome shotgun (WGS) entry which is preliminary data.</text>
</comment>
<dbReference type="AlphaFoldDB" id="A0A5C6ZLV3"/>
<dbReference type="OrthoDB" id="1467749at2"/>
<evidence type="ECO:0000313" key="1">
    <source>
        <dbReference type="EMBL" id="TXD90865.1"/>
    </source>
</evidence>
<dbReference type="Proteomes" id="UP000321578">
    <property type="component" value="Unassembled WGS sequence"/>
</dbReference>
<dbReference type="RefSeq" id="WP_147084967.1">
    <property type="nucleotide sequence ID" value="NZ_VORM01000001.1"/>
</dbReference>